<feature type="compositionally biased region" description="Pro residues" evidence="15">
    <location>
        <begin position="331"/>
        <end position="343"/>
    </location>
</feature>
<feature type="binding site" evidence="14">
    <location>
        <position position="56"/>
    </location>
    <ligand>
        <name>ATP</name>
        <dbReference type="ChEBI" id="CHEBI:30616"/>
    </ligand>
</feature>
<dbReference type="GO" id="GO:0005886">
    <property type="term" value="C:plasma membrane"/>
    <property type="evidence" value="ECO:0007669"/>
    <property type="project" value="UniProtKB-SubCell"/>
</dbReference>
<keyword evidence="6 16" id="KW-0812">Transmembrane</keyword>
<dbReference type="PANTHER" id="PTHR43289:SF6">
    <property type="entry name" value="SERINE_THREONINE-PROTEIN KINASE NEKL-3"/>
    <property type="match status" value="1"/>
</dbReference>
<dbReference type="GO" id="GO:0005524">
    <property type="term" value="F:ATP binding"/>
    <property type="evidence" value="ECO:0007669"/>
    <property type="project" value="UniProtKB-UniRule"/>
</dbReference>
<dbReference type="GO" id="GO:0004674">
    <property type="term" value="F:protein serine/threonine kinase activity"/>
    <property type="evidence" value="ECO:0007669"/>
    <property type="project" value="UniProtKB-KW"/>
</dbReference>
<dbReference type="InterPro" id="IPR000719">
    <property type="entry name" value="Prot_kinase_dom"/>
</dbReference>
<gene>
    <name evidence="18" type="primary">pknD_1</name>
    <name evidence="18" type="ORF">MSHO_20020</name>
</gene>
<dbReference type="AlphaFoldDB" id="A0A7I7LAK1"/>
<evidence type="ECO:0000256" key="8">
    <source>
        <dbReference type="ARBA" id="ARBA00022741"/>
    </source>
</evidence>
<dbReference type="EMBL" id="AP022572">
    <property type="protein sequence ID" value="BBX56657.1"/>
    <property type="molecule type" value="Genomic_DNA"/>
</dbReference>
<name>A0A7I7LAK1_9MYCO</name>
<evidence type="ECO:0000256" key="10">
    <source>
        <dbReference type="ARBA" id="ARBA00022840"/>
    </source>
</evidence>
<dbReference type="PROSITE" id="PS51125">
    <property type="entry name" value="NHL"/>
    <property type="match status" value="5"/>
</dbReference>
<feature type="repeat" description="NHL" evidence="13">
    <location>
        <begin position="666"/>
        <end position="707"/>
    </location>
</feature>
<feature type="repeat" description="NHL" evidence="13">
    <location>
        <begin position="499"/>
        <end position="539"/>
    </location>
</feature>
<dbReference type="InterPro" id="IPR008271">
    <property type="entry name" value="Ser/Thr_kinase_AS"/>
</dbReference>
<sequence length="708" mass="74312">MGAHAKGALTVSETGPGSRVGSRFGPYELVRLIGRGGMGEVYEAEDTRKRRVVALKLISTQYSGNPTFRARMQREADTAGRLTEPHIVPIHDYGEIDDQFFVEMRLIDGVSLRAMLTQFGPLTPARAVAIVRQIAAALDAAHSNGVTHRDVKPENILVADNDFAYLVDFGIARAAADPGLTQGGMAVGTYNYMAPERFTGNDVTYRADIYALACVLGECLTGAPPYRADSVERLIAAHLMEPPPRPSQLRPGRVPAALDEVIAKGMAKNPDERYMSAGDLAIAAHEALTTPEQRQEATILRQGDNMALMTPAVDPGAGGSWTNYSGSGAQPPAPQPVAPPPQYPTGDETVARPVPASTTGWRSRPDVSDQRTQAAPVITGTSWPSQSGIRPAVGTGSSPSATPPASQPATAPPASPKKSRKNWIIGAAVVAVLLVVAGATAFVLAKPKGSTEPRGQVVLPFTGLNFRFAPGGVAVDANGTVYVTNQTMYGRVVALPAGSSTPTVKPFNGLYEPQGVAVDTSGKIYVTDFNNRVVALAAGSNNQVELPFNGLNYPEGIAVDAQGNVYVADRGNNRVVKMPAGSTSQVVLPFNGLKNPDGVAVDSDGNVYVTDTDNNRVLQLDAGTSNQSVLPFSNLTAPWGITVDSAANVYVTEHDNNAVAKLAAGATTSTELPFTGLNTPLSVAVDKKGNVYVADRGNGRVLKLAQGS</sequence>
<evidence type="ECO:0000256" key="3">
    <source>
        <dbReference type="ARBA" id="ARBA00022475"/>
    </source>
</evidence>
<dbReference type="GO" id="GO:0080090">
    <property type="term" value="P:regulation of primary metabolic process"/>
    <property type="evidence" value="ECO:0007669"/>
    <property type="project" value="UniProtKB-ARBA"/>
</dbReference>
<dbReference type="Gene3D" id="1.10.510.10">
    <property type="entry name" value="Transferase(Phosphotransferase) domain 1"/>
    <property type="match status" value="1"/>
</dbReference>
<dbReference type="InterPro" id="IPR017441">
    <property type="entry name" value="Protein_kinase_ATP_BS"/>
</dbReference>
<keyword evidence="7" id="KW-0677">Repeat</keyword>
<feature type="compositionally biased region" description="Pro residues" evidence="15">
    <location>
        <begin position="401"/>
        <end position="415"/>
    </location>
</feature>
<dbReference type="CDD" id="cd14952">
    <property type="entry name" value="NHL_PKND_like"/>
    <property type="match status" value="1"/>
</dbReference>
<keyword evidence="10 14" id="KW-0067">ATP-binding</keyword>
<evidence type="ECO:0000256" key="12">
    <source>
        <dbReference type="ARBA" id="ARBA00023136"/>
    </source>
</evidence>
<dbReference type="InterPro" id="IPR001258">
    <property type="entry name" value="NHL_repeat"/>
</dbReference>
<feature type="domain" description="Protein kinase" evidence="17">
    <location>
        <begin position="27"/>
        <end position="288"/>
    </location>
</feature>
<evidence type="ECO:0000256" key="2">
    <source>
        <dbReference type="ARBA" id="ARBA00012513"/>
    </source>
</evidence>
<organism evidence="18 19">
    <name type="scientific">Mycobacterium shottsii</name>
    <dbReference type="NCBI Taxonomy" id="133549"/>
    <lineage>
        <taxon>Bacteria</taxon>
        <taxon>Bacillati</taxon>
        <taxon>Actinomycetota</taxon>
        <taxon>Actinomycetes</taxon>
        <taxon>Mycobacteriales</taxon>
        <taxon>Mycobacteriaceae</taxon>
        <taxon>Mycobacterium</taxon>
        <taxon>Mycobacterium ulcerans group</taxon>
    </lineage>
</organism>
<dbReference type="InterPro" id="IPR035016">
    <property type="entry name" value="NHL_PKND"/>
</dbReference>
<dbReference type="Gene3D" id="2.120.10.30">
    <property type="entry name" value="TolB, C-terminal domain"/>
    <property type="match status" value="1"/>
</dbReference>
<dbReference type="EC" id="2.7.11.1" evidence="2"/>
<keyword evidence="8 14" id="KW-0547">Nucleotide-binding</keyword>
<keyword evidence="3" id="KW-1003">Cell membrane</keyword>
<evidence type="ECO:0000256" key="6">
    <source>
        <dbReference type="ARBA" id="ARBA00022692"/>
    </source>
</evidence>
<feature type="repeat" description="NHL" evidence="13">
    <location>
        <begin position="624"/>
        <end position="665"/>
    </location>
</feature>
<dbReference type="Proteomes" id="UP000467164">
    <property type="component" value="Chromosome"/>
</dbReference>
<evidence type="ECO:0000256" key="13">
    <source>
        <dbReference type="PROSITE-ProRule" id="PRU00504"/>
    </source>
</evidence>
<dbReference type="KEGG" id="msho:MSHO_20020"/>
<dbReference type="SUPFAM" id="SSF56112">
    <property type="entry name" value="Protein kinase-like (PK-like)"/>
    <property type="match status" value="1"/>
</dbReference>
<dbReference type="FunFam" id="3.30.200.20:FF:000348">
    <property type="entry name" value="Serine/threonine protein kinase"/>
    <property type="match status" value="1"/>
</dbReference>
<dbReference type="Pfam" id="PF00069">
    <property type="entry name" value="Pkinase"/>
    <property type="match status" value="1"/>
</dbReference>
<dbReference type="PROSITE" id="PS50011">
    <property type="entry name" value="PROTEIN_KINASE_DOM"/>
    <property type="match status" value="1"/>
</dbReference>
<comment type="subcellular location">
    <subcellularLocation>
        <location evidence="1">Cell membrane</location>
        <topology evidence="1">Single-pass membrane protein</topology>
    </subcellularLocation>
</comment>
<dbReference type="Pfam" id="PF01436">
    <property type="entry name" value="NHL"/>
    <property type="match status" value="4"/>
</dbReference>
<dbReference type="PANTHER" id="PTHR43289">
    <property type="entry name" value="MITOGEN-ACTIVATED PROTEIN KINASE KINASE KINASE 20-RELATED"/>
    <property type="match status" value="1"/>
</dbReference>
<dbReference type="SUPFAM" id="SSF101898">
    <property type="entry name" value="NHL repeat"/>
    <property type="match status" value="1"/>
</dbReference>
<keyword evidence="12 16" id="KW-0472">Membrane</keyword>
<keyword evidence="9 18" id="KW-0418">Kinase</keyword>
<evidence type="ECO:0000256" key="9">
    <source>
        <dbReference type="ARBA" id="ARBA00022777"/>
    </source>
</evidence>
<accession>A0A7I7LAK1</accession>
<reference evidence="18 19" key="1">
    <citation type="journal article" date="2019" name="Emerg. Microbes Infect.">
        <title>Comprehensive subspecies identification of 175 nontuberculous mycobacteria species based on 7547 genomic profiles.</title>
        <authorList>
            <person name="Matsumoto Y."/>
            <person name="Kinjo T."/>
            <person name="Motooka D."/>
            <person name="Nabeya D."/>
            <person name="Jung N."/>
            <person name="Uechi K."/>
            <person name="Horii T."/>
            <person name="Iida T."/>
            <person name="Fujita J."/>
            <person name="Nakamura S."/>
        </authorList>
    </citation>
    <scope>NUCLEOTIDE SEQUENCE [LARGE SCALE GENOMIC DNA]</scope>
    <source>
        <strain evidence="18 19">JCM 12657</strain>
    </source>
</reference>
<keyword evidence="4" id="KW-0723">Serine/threonine-protein kinase</keyword>
<evidence type="ECO:0000313" key="18">
    <source>
        <dbReference type="EMBL" id="BBX56657.1"/>
    </source>
</evidence>
<feature type="region of interest" description="Disordered" evidence="15">
    <location>
        <begin position="309"/>
        <end position="418"/>
    </location>
</feature>
<evidence type="ECO:0000256" key="5">
    <source>
        <dbReference type="ARBA" id="ARBA00022679"/>
    </source>
</evidence>
<dbReference type="Gene3D" id="3.30.200.20">
    <property type="entry name" value="Phosphorylase Kinase, domain 1"/>
    <property type="match status" value="1"/>
</dbReference>
<dbReference type="CDD" id="cd14014">
    <property type="entry name" value="STKc_PknB_like"/>
    <property type="match status" value="1"/>
</dbReference>
<evidence type="ECO:0000256" key="15">
    <source>
        <dbReference type="SAM" id="MobiDB-lite"/>
    </source>
</evidence>
<dbReference type="FunFam" id="1.10.510.10:FF:000021">
    <property type="entry name" value="Serine/threonine protein kinase"/>
    <property type="match status" value="1"/>
</dbReference>
<keyword evidence="19" id="KW-1185">Reference proteome</keyword>
<keyword evidence="11 16" id="KW-1133">Transmembrane helix</keyword>
<evidence type="ECO:0000256" key="7">
    <source>
        <dbReference type="ARBA" id="ARBA00022737"/>
    </source>
</evidence>
<evidence type="ECO:0000256" key="11">
    <source>
        <dbReference type="ARBA" id="ARBA00022989"/>
    </source>
</evidence>
<dbReference type="PROSITE" id="PS00107">
    <property type="entry name" value="PROTEIN_KINASE_ATP"/>
    <property type="match status" value="1"/>
</dbReference>
<evidence type="ECO:0000256" key="16">
    <source>
        <dbReference type="SAM" id="Phobius"/>
    </source>
</evidence>
<feature type="repeat" description="NHL" evidence="13">
    <location>
        <begin position="540"/>
        <end position="581"/>
    </location>
</feature>
<proteinExistence type="predicted"/>
<feature type="transmembrane region" description="Helical" evidence="16">
    <location>
        <begin position="423"/>
        <end position="445"/>
    </location>
</feature>
<evidence type="ECO:0000259" key="17">
    <source>
        <dbReference type="PROSITE" id="PS50011"/>
    </source>
</evidence>
<feature type="compositionally biased region" description="Polar residues" evidence="15">
    <location>
        <begin position="379"/>
        <end position="388"/>
    </location>
</feature>
<protein>
    <recommendedName>
        <fullName evidence="2">non-specific serine/threonine protein kinase</fullName>
        <ecNumber evidence="2">2.7.11.1</ecNumber>
    </recommendedName>
</protein>
<evidence type="ECO:0000256" key="1">
    <source>
        <dbReference type="ARBA" id="ARBA00004162"/>
    </source>
</evidence>
<dbReference type="PROSITE" id="PS00108">
    <property type="entry name" value="PROTEIN_KINASE_ST"/>
    <property type="match status" value="1"/>
</dbReference>
<dbReference type="SMART" id="SM00220">
    <property type="entry name" value="S_TKc"/>
    <property type="match status" value="1"/>
</dbReference>
<keyword evidence="5" id="KW-0808">Transferase</keyword>
<feature type="repeat" description="NHL" evidence="13">
    <location>
        <begin position="582"/>
        <end position="623"/>
    </location>
</feature>
<evidence type="ECO:0000256" key="4">
    <source>
        <dbReference type="ARBA" id="ARBA00022527"/>
    </source>
</evidence>
<dbReference type="InterPro" id="IPR011009">
    <property type="entry name" value="Kinase-like_dom_sf"/>
</dbReference>
<dbReference type="InterPro" id="IPR011042">
    <property type="entry name" value="6-blade_b-propeller_TolB-like"/>
</dbReference>
<evidence type="ECO:0000313" key="19">
    <source>
        <dbReference type="Proteomes" id="UP000467164"/>
    </source>
</evidence>
<evidence type="ECO:0000256" key="14">
    <source>
        <dbReference type="PROSITE-ProRule" id="PRU10141"/>
    </source>
</evidence>